<feature type="domain" description="HTH araC/xylS-type" evidence="4">
    <location>
        <begin position="162"/>
        <end position="261"/>
    </location>
</feature>
<dbReference type="PROSITE" id="PS01124">
    <property type="entry name" value="HTH_ARAC_FAMILY_2"/>
    <property type="match status" value="1"/>
</dbReference>
<evidence type="ECO:0000313" key="5">
    <source>
        <dbReference type="EMBL" id="TLS51659.1"/>
    </source>
</evidence>
<evidence type="ECO:0000313" key="6">
    <source>
        <dbReference type="Proteomes" id="UP000309676"/>
    </source>
</evidence>
<dbReference type="GO" id="GO:0043565">
    <property type="term" value="F:sequence-specific DNA binding"/>
    <property type="evidence" value="ECO:0007669"/>
    <property type="project" value="InterPro"/>
</dbReference>
<dbReference type="PROSITE" id="PS00041">
    <property type="entry name" value="HTH_ARAC_FAMILY_1"/>
    <property type="match status" value="1"/>
</dbReference>
<dbReference type="InterPro" id="IPR020449">
    <property type="entry name" value="Tscrpt_reg_AraC-type_HTH"/>
</dbReference>
<dbReference type="PANTHER" id="PTHR43280">
    <property type="entry name" value="ARAC-FAMILY TRANSCRIPTIONAL REGULATOR"/>
    <property type="match status" value="1"/>
</dbReference>
<dbReference type="GO" id="GO:0003700">
    <property type="term" value="F:DNA-binding transcription factor activity"/>
    <property type="evidence" value="ECO:0007669"/>
    <property type="project" value="InterPro"/>
</dbReference>
<dbReference type="SUPFAM" id="SSF46689">
    <property type="entry name" value="Homeodomain-like"/>
    <property type="match status" value="2"/>
</dbReference>
<evidence type="ECO:0000256" key="2">
    <source>
        <dbReference type="ARBA" id="ARBA00023125"/>
    </source>
</evidence>
<dbReference type="SMART" id="SM00342">
    <property type="entry name" value="HTH_ARAC"/>
    <property type="match status" value="1"/>
</dbReference>
<dbReference type="AlphaFoldDB" id="A0A5R9G9A3"/>
<dbReference type="InterPro" id="IPR009057">
    <property type="entry name" value="Homeodomain-like_sf"/>
</dbReference>
<dbReference type="EMBL" id="VCIW01000008">
    <property type="protein sequence ID" value="TLS51659.1"/>
    <property type="molecule type" value="Genomic_DNA"/>
</dbReference>
<dbReference type="Proteomes" id="UP000309676">
    <property type="component" value="Unassembled WGS sequence"/>
</dbReference>
<evidence type="ECO:0000256" key="3">
    <source>
        <dbReference type="ARBA" id="ARBA00023163"/>
    </source>
</evidence>
<organism evidence="5 6">
    <name type="scientific">Paenibacillus antri</name>
    <dbReference type="NCBI Taxonomy" id="2582848"/>
    <lineage>
        <taxon>Bacteria</taxon>
        <taxon>Bacillati</taxon>
        <taxon>Bacillota</taxon>
        <taxon>Bacilli</taxon>
        <taxon>Bacillales</taxon>
        <taxon>Paenibacillaceae</taxon>
        <taxon>Paenibacillus</taxon>
    </lineage>
</organism>
<protein>
    <submittedName>
        <fullName evidence="5">Helix-turn-helix transcriptional regulator</fullName>
    </submittedName>
</protein>
<dbReference type="PRINTS" id="PR00032">
    <property type="entry name" value="HTHARAC"/>
</dbReference>
<accession>A0A5R9G9A3</accession>
<keyword evidence="2" id="KW-0238">DNA-binding</keyword>
<name>A0A5R9G9A3_9BACL</name>
<dbReference type="PANTHER" id="PTHR43280:SF2">
    <property type="entry name" value="HTH-TYPE TRANSCRIPTIONAL REGULATOR EXSA"/>
    <property type="match status" value="1"/>
</dbReference>
<dbReference type="Pfam" id="PF12833">
    <property type="entry name" value="HTH_18"/>
    <property type="match status" value="1"/>
</dbReference>
<comment type="caution">
    <text evidence="5">The sequence shown here is derived from an EMBL/GenBank/DDBJ whole genome shotgun (WGS) entry which is preliminary data.</text>
</comment>
<reference evidence="5 6" key="1">
    <citation type="submission" date="2019-05" db="EMBL/GenBank/DDBJ databases">
        <authorList>
            <person name="Narsing Rao M.P."/>
            <person name="Li W.J."/>
        </authorList>
    </citation>
    <scope>NUCLEOTIDE SEQUENCE [LARGE SCALE GENOMIC DNA]</scope>
    <source>
        <strain evidence="5 6">SYSU_K30003</strain>
    </source>
</reference>
<keyword evidence="1" id="KW-0805">Transcription regulation</keyword>
<evidence type="ECO:0000259" key="4">
    <source>
        <dbReference type="PROSITE" id="PS01124"/>
    </source>
</evidence>
<dbReference type="Gene3D" id="1.10.10.60">
    <property type="entry name" value="Homeodomain-like"/>
    <property type="match status" value="2"/>
</dbReference>
<dbReference type="RefSeq" id="WP_138194885.1">
    <property type="nucleotide sequence ID" value="NZ_VCIW01000008.1"/>
</dbReference>
<keyword evidence="6" id="KW-1185">Reference proteome</keyword>
<proteinExistence type="predicted"/>
<dbReference type="InterPro" id="IPR018062">
    <property type="entry name" value="HTH_AraC-typ_CS"/>
</dbReference>
<sequence>MIADRVRVHHCIFAGPQPGFMMSEQISKYNALLSMESGSFEYEIGDRTGVAAFGDLVFCPTGVNFKRRALSAVSFHHIQFELTPDPDDARPPLLPEVHVKIRDTNRLQSTFSYLKKLQRSRFADSPEARSARDRLFADLLLLCELESMQTDAARRPIDPLMQRAMDLIQREALSGDLKLQDVAERIGLHPSRLTRRFQSVYGTTPAAYVTKVRLDEAKRLLVETNDTLESIAYRCGYESGSYFCRAFTDKIGVNPSAFRHNHWI</sequence>
<keyword evidence="3" id="KW-0804">Transcription</keyword>
<evidence type="ECO:0000256" key="1">
    <source>
        <dbReference type="ARBA" id="ARBA00023015"/>
    </source>
</evidence>
<dbReference type="InterPro" id="IPR018060">
    <property type="entry name" value="HTH_AraC"/>
</dbReference>
<gene>
    <name evidence="5" type="ORF">FE782_14255</name>
</gene>
<dbReference type="OrthoDB" id="2636626at2"/>